<dbReference type="Pfam" id="PF00155">
    <property type="entry name" value="Aminotran_1_2"/>
    <property type="match status" value="2"/>
</dbReference>
<evidence type="ECO:0000256" key="2">
    <source>
        <dbReference type="ARBA" id="ARBA00022898"/>
    </source>
</evidence>
<organism evidence="8 9">
    <name type="scientific">Galactobacter valiniphilus</name>
    <dbReference type="NCBI Taxonomy" id="2676122"/>
    <lineage>
        <taxon>Bacteria</taxon>
        <taxon>Bacillati</taxon>
        <taxon>Actinomycetota</taxon>
        <taxon>Actinomycetes</taxon>
        <taxon>Micrococcales</taxon>
        <taxon>Micrococcaceae</taxon>
        <taxon>Galactobacter</taxon>
    </lineage>
</organism>
<evidence type="ECO:0000256" key="5">
    <source>
        <dbReference type="ARBA" id="ARBA00023163"/>
    </source>
</evidence>
<comment type="similarity">
    <text evidence="1">In the C-terminal section; belongs to the class-I pyridoxal-phosphate-dependent aminotransferase family.</text>
</comment>
<dbReference type="SMART" id="SM00345">
    <property type="entry name" value="HTH_GNTR"/>
    <property type="match status" value="1"/>
</dbReference>
<dbReference type="GO" id="GO:0030170">
    <property type="term" value="F:pyridoxal phosphate binding"/>
    <property type="evidence" value="ECO:0007669"/>
    <property type="project" value="InterPro"/>
</dbReference>
<feature type="region of interest" description="Disordered" evidence="6">
    <location>
        <begin position="220"/>
        <end position="255"/>
    </location>
</feature>
<comment type="caution">
    <text evidence="8">The sequence shown here is derived from an EMBL/GenBank/DDBJ whole genome shotgun (WGS) entry which is preliminary data.</text>
</comment>
<dbReference type="Gene3D" id="1.10.10.10">
    <property type="entry name" value="Winged helix-like DNA-binding domain superfamily/Winged helix DNA-binding domain"/>
    <property type="match status" value="1"/>
</dbReference>
<dbReference type="InterPro" id="IPR015421">
    <property type="entry name" value="PyrdxlP-dep_Trfase_major"/>
</dbReference>
<evidence type="ECO:0000256" key="1">
    <source>
        <dbReference type="ARBA" id="ARBA00005384"/>
    </source>
</evidence>
<sequence length="559" mass="57389">MNPLRLSPASLHRALGAWRDTLGGEPLHRELAERLRLLILDGRLPLGARLPSERALAEELGLSRTTVASAYDALRASGHAASRQGSGTVATLPGPALIPSKPLAEAGLVDLSRASLPASRLVPPALRTAAEELPTFLSGTGYDLRGLPHLRAKIARHYTERGLPTRPEQVMVTLGAQHAIHLLAAALLRPGDRALVEAPTYPHAAEALRLAGARLVTTPVVSTRPSPPDDGVPGPGARVAAGGGGAGGHAERGAAANAAADAGSAAGLVGPTSPVPDGWDAEQFAATLRRATPALAYLMPVRHNPTGSSMSRATRAAVLAAARDSGTILVIDETTASLDLSGVGPGDAFGDDVDATAAGVVRASETPTNPRGLGRRAAASVVHLGSLGKLFWGGLRVGWIRAEPEIVERCIAARPAHDLGTPVVEQLAAAHLLDAWDEAVAERAEQLRASASALSRLASEHMPGWVVPPVEGGLAAWAVLPHAASSALAIAAREHGVLIPAGPWFGVDGGAFERFVRIPVTVGVEELERAIPALGAAWAEVSSHLGMGPAGPGRAVELV</sequence>
<keyword evidence="5" id="KW-0804">Transcription</keyword>
<dbReference type="PROSITE" id="PS50949">
    <property type="entry name" value="HTH_GNTR"/>
    <property type="match status" value="1"/>
</dbReference>
<dbReference type="InterPro" id="IPR015424">
    <property type="entry name" value="PyrdxlP-dep_Trfase"/>
</dbReference>
<evidence type="ECO:0000259" key="7">
    <source>
        <dbReference type="PROSITE" id="PS50949"/>
    </source>
</evidence>
<dbReference type="GO" id="GO:0003677">
    <property type="term" value="F:DNA binding"/>
    <property type="evidence" value="ECO:0007669"/>
    <property type="project" value="UniProtKB-KW"/>
</dbReference>
<protein>
    <submittedName>
        <fullName evidence="8">PLP-dependent aminotransferase family protein</fullName>
    </submittedName>
</protein>
<evidence type="ECO:0000256" key="6">
    <source>
        <dbReference type="SAM" id="MobiDB-lite"/>
    </source>
</evidence>
<dbReference type="InterPro" id="IPR000524">
    <property type="entry name" value="Tscrpt_reg_HTH_GntR"/>
</dbReference>
<gene>
    <name evidence="8" type="ORF">DWB68_12940</name>
</gene>
<dbReference type="Gene3D" id="3.90.1150.10">
    <property type="entry name" value="Aspartate Aminotransferase, domain 1"/>
    <property type="match status" value="1"/>
</dbReference>
<dbReference type="CDD" id="cd00609">
    <property type="entry name" value="AAT_like"/>
    <property type="match status" value="1"/>
</dbReference>
<dbReference type="InterPro" id="IPR004839">
    <property type="entry name" value="Aminotransferase_I/II_large"/>
</dbReference>
<dbReference type="PANTHER" id="PTHR46577:SF1">
    <property type="entry name" value="HTH-TYPE TRANSCRIPTIONAL REGULATORY PROTEIN GABR"/>
    <property type="match status" value="1"/>
</dbReference>
<reference evidence="8 9" key="1">
    <citation type="submission" date="2018-07" db="EMBL/GenBank/DDBJ databases">
        <title>Arthrobacter sp. nov., isolated from raw cow's milk with high bacterial count.</title>
        <authorList>
            <person name="Hahne J."/>
            <person name="Isele D."/>
            <person name="Lipski A."/>
        </authorList>
    </citation>
    <scope>NUCLEOTIDE SEQUENCE [LARGE SCALE GENOMIC DNA]</scope>
    <source>
        <strain evidence="8 9">JZ R-35</strain>
    </source>
</reference>
<dbReference type="Gene3D" id="3.40.640.10">
    <property type="entry name" value="Type I PLP-dependent aspartate aminotransferase-like (Major domain)"/>
    <property type="match status" value="2"/>
</dbReference>
<dbReference type="InterPro" id="IPR051446">
    <property type="entry name" value="HTH_trans_reg/aminotransferase"/>
</dbReference>
<accession>A0A399J7G1</accession>
<dbReference type="Pfam" id="PF00392">
    <property type="entry name" value="GntR"/>
    <property type="match status" value="1"/>
</dbReference>
<dbReference type="PANTHER" id="PTHR46577">
    <property type="entry name" value="HTH-TYPE TRANSCRIPTIONAL REGULATORY PROTEIN GABR"/>
    <property type="match status" value="1"/>
</dbReference>
<keyword evidence="2" id="KW-0663">Pyridoxal phosphate</keyword>
<dbReference type="InterPro" id="IPR015422">
    <property type="entry name" value="PyrdxlP-dep_Trfase_small"/>
</dbReference>
<feature type="domain" description="HTH gntR-type" evidence="7">
    <location>
        <begin position="25"/>
        <end position="93"/>
    </location>
</feature>
<keyword evidence="4" id="KW-0238">DNA-binding</keyword>
<dbReference type="PRINTS" id="PR00035">
    <property type="entry name" value="HTHGNTR"/>
</dbReference>
<feature type="compositionally biased region" description="Low complexity" evidence="6">
    <location>
        <begin position="231"/>
        <end position="240"/>
    </location>
</feature>
<dbReference type="AlphaFoldDB" id="A0A399J7G1"/>
<evidence type="ECO:0000313" key="9">
    <source>
        <dbReference type="Proteomes" id="UP000265419"/>
    </source>
</evidence>
<keyword evidence="3" id="KW-0805">Transcription regulation</keyword>
<evidence type="ECO:0000313" key="8">
    <source>
        <dbReference type="EMBL" id="RII41421.1"/>
    </source>
</evidence>
<dbReference type="EMBL" id="QQXK01000028">
    <property type="protein sequence ID" value="RII41421.1"/>
    <property type="molecule type" value="Genomic_DNA"/>
</dbReference>
<evidence type="ECO:0000256" key="3">
    <source>
        <dbReference type="ARBA" id="ARBA00023015"/>
    </source>
</evidence>
<keyword evidence="8" id="KW-0808">Transferase</keyword>
<dbReference type="InterPro" id="IPR036388">
    <property type="entry name" value="WH-like_DNA-bd_sf"/>
</dbReference>
<dbReference type="GO" id="GO:0008483">
    <property type="term" value="F:transaminase activity"/>
    <property type="evidence" value="ECO:0007669"/>
    <property type="project" value="UniProtKB-KW"/>
</dbReference>
<dbReference type="Proteomes" id="UP000265419">
    <property type="component" value="Unassembled WGS sequence"/>
</dbReference>
<dbReference type="GO" id="GO:0003700">
    <property type="term" value="F:DNA-binding transcription factor activity"/>
    <property type="evidence" value="ECO:0007669"/>
    <property type="project" value="InterPro"/>
</dbReference>
<dbReference type="RefSeq" id="WP_119425541.1">
    <property type="nucleotide sequence ID" value="NZ_QQXK01000028.1"/>
</dbReference>
<dbReference type="SUPFAM" id="SSF46785">
    <property type="entry name" value="Winged helix' DNA-binding domain"/>
    <property type="match status" value="1"/>
</dbReference>
<dbReference type="SUPFAM" id="SSF53383">
    <property type="entry name" value="PLP-dependent transferases"/>
    <property type="match status" value="1"/>
</dbReference>
<proteinExistence type="inferred from homology"/>
<dbReference type="InterPro" id="IPR036390">
    <property type="entry name" value="WH_DNA-bd_sf"/>
</dbReference>
<keyword evidence="8" id="KW-0032">Aminotransferase</keyword>
<name>A0A399J7G1_9MICC</name>
<keyword evidence="9" id="KW-1185">Reference proteome</keyword>
<evidence type="ECO:0000256" key="4">
    <source>
        <dbReference type="ARBA" id="ARBA00023125"/>
    </source>
</evidence>
<dbReference type="CDD" id="cd07377">
    <property type="entry name" value="WHTH_GntR"/>
    <property type="match status" value="1"/>
</dbReference>